<evidence type="ECO:0000313" key="3">
    <source>
        <dbReference type="Proteomes" id="UP000053927"/>
    </source>
</evidence>
<dbReference type="RefSeq" id="XP_007311623.1">
    <property type="nucleotide sequence ID" value="XM_007311561.1"/>
</dbReference>
<dbReference type="Proteomes" id="UP000053927">
    <property type="component" value="Unassembled WGS sequence"/>
</dbReference>
<reference evidence="3" key="1">
    <citation type="journal article" date="2012" name="Science">
        <title>The Paleozoic origin of enzymatic lignin decomposition reconstructed from 31 fungal genomes.</title>
        <authorList>
            <person name="Floudas D."/>
            <person name="Binder M."/>
            <person name="Riley R."/>
            <person name="Barry K."/>
            <person name="Blanchette R.A."/>
            <person name="Henrissat B."/>
            <person name="Martinez A.T."/>
            <person name="Otillar R."/>
            <person name="Spatafora J.W."/>
            <person name="Yadav J.S."/>
            <person name="Aerts A."/>
            <person name="Benoit I."/>
            <person name="Boyd A."/>
            <person name="Carlson A."/>
            <person name="Copeland A."/>
            <person name="Coutinho P.M."/>
            <person name="de Vries R.P."/>
            <person name="Ferreira P."/>
            <person name="Findley K."/>
            <person name="Foster B."/>
            <person name="Gaskell J."/>
            <person name="Glotzer D."/>
            <person name="Gorecki P."/>
            <person name="Heitman J."/>
            <person name="Hesse C."/>
            <person name="Hori C."/>
            <person name="Igarashi K."/>
            <person name="Jurgens J.A."/>
            <person name="Kallen N."/>
            <person name="Kersten P."/>
            <person name="Kohler A."/>
            <person name="Kuees U."/>
            <person name="Kumar T.K.A."/>
            <person name="Kuo A."/>
            <person name="LaButti K."/>
            <person name="Larrondo L.F."/>
            <person name="Lindquist E."/>
            <person name="Ling A."/>
            <person name="Lombard V."/>
            <person name="Lucas S."/>
            <person name="Lundell T."/>
            <person name="Martin R."/>
            <person name="McLaughlin D.J."/>
            <person name="Morgenstern I."/>
            <person name="Morin E."/>
            <person name="Murat C."/>
            <person name="Nagy L.G."/>
            <person name="Nolan M."/>
            <person name="Ohm R.A."/>
            <person name="Patyshakuliyeva A."/>
            <person name="Rokas A."/>
            <person name="Ruiz-Duenas F.J."/>
            <person name="Sabat G."/>
            <person name="Salamov A."/>
            <person name="Samejima M."/>
            <person name="Schmutz J."/>
            <person name="Slot J.C."/>
            <person name="St John F."/>
            <person name="Stenlid J."/>
            <person name="Sun H."/>
            <person name="Sun S."/>
            <person name="Syed K."/>
            <person name="Tsang A."/>
            <person name="Wiebenga A."/>
            <person name="Young D."/>
            <person name="Pisabarro A."/>
            <person name="Eastwood D.C."/>
            <person name="Martin F."/>
            <person name="Cullen D."/>
            <person name="Grigoriev I.V."/>
            <person name="Hibbett D.S."/>
        </authorList>
    </citation>
    <scope>NUCLEOTIDE SEQUENCE [LARGE SCALE GENOMIC DNA]</scope>
    <source>
        <strain evidence="3">FP-91666</strain>
    </source>
</reference>
<dbReference type="KEGG" id="shs:STEHIDRAFT_163845"/>
<dbReference type="GeneID" id="18802456"/>
<accession>R7RVU0</accession>
<evidence type="ECO:0000256" key="1">
    <source>
        <dbReference type="SAM" id="MobiDB-lite"/>
    </source>
</evidence>
<evidence type="ECO:0000313" key="2">
    <source>
        <dbReference type="EMBL" id="EIM79326.1"/>
    </source>
</evidence>
<name>R7RVU0_STEHR</name>
<dbReference type="AlphaFoldDB" id="R7RVU0"/>
<feature type="region of interest" description="Disordered" evidence="1">
    <location>
        <begin position="270"/>
        <end position="291"/>
    </location>
</feature>
<organism evidence="2 3">
    <name type="scientific">Stereum hirsutum (strain FP-91666)</name>
    <name type="common">White-rot fungus</name>
    <dbReference type="NCBI Taxonomy" id="721885"/>
    <lineage>
        <taxon>Eukaryota</taxon>
        <taxon>Fungi</taxon>
        <taxon>Dikarya</taxon>
        <taxon>Basidiomycota</taxon>
        <taxon>Agaricomycotina</taxon>
        <taxon>Agaricomycetes</taxon>
        <taxon>Russulales</taxon>
        <taxon>Stereaceae</taxon>
        <taxon>Stereum</taxon>
    </lineage>
</organism>
<gene>
    <name evidence="2" type="ORF">STEHIDRAFT_163845</name>
</gene>
<keyword evidence="3" id="KW-1185">Reference proteome</keyword>
<sequence length="427" mass="46211">MFSIAADVAPTPTQSRINFDASNIKSLFNVVSRQRPSTIALAKIFGLSILSEIVSCSSNLTGTIFLLSNPDSSVDQYIPETTSLDFPIMCNQYLHDCGCDRAPAPPPSDAALDAIQDFTEIIPASQDCIACAVAGCDVCCCSLQKLQNFSVVCWCKKCTGLLCAVCEKTVPEECLCLHPDLDEGYVSLEEVIFKLNLLLEGSILTKIEDTRALLPRAREVIFVLKDRLDELEEAVDHLDDVLSGIWSPSVAAELLQEYNISEENEVLDDDWSSAQAPGQDNPPSPQAFQVPTSATQALSFHPAIYSAIESLAHVQNTSPHPTLPASRVADHSLSGMGGGFNEEVLDKNAAEIPLKYRPLVIQSAPAVSFGPDEHAQSTSSRQCSTLLADITNVLAKAPLERLPLTVSSRIPHPAFKSIMDYGSDEED</sequence>
<dbReference type="EMBL" id="JH687406">
    <property type="protein sequence ID" value="EIM79326.1"/>
    <property type="molecule type" value="Genomic_DNA"/>
</dbReference>
<protein>
    <submittedName>
        <fullName evidence="2">Uncharacterized protein</fullName>
    </submittedName>
</protein>
<proteinExistence type="predicted"/>